<dbReference type="CDD" id="cd02440">
    <property type="entry name" value="AdoMet_MTases"/>
    <property type="match status" value="1"/>
</dbReference>
<dbReference type="PANTHER" id="PTHR12133:SF2">
    <property type="entry name" value="TRNA (ADENINE(58)-N(1))-METHYLTRANSFERASE CATALYTIC SUBUNIT TRMT61A"/>
    <property type="match status" value="1"/>
</dbReference>
<dbReference type="InterPro" id="IPR049470">
    <property type="entry name" value="TRM61_C"/>
</dbReference>
<feature type="domain" description="tRNA (adenine(58)-N(1))-methyltransferase catalytic subunit TRM61 C-terminal" evidence="9">
    <location>
        <begin position="302"/>
        <end position="462"/>
    </location>
</feature>
<dbReference type="GO" id="GO:0160107">
    <property type="term" value="F:tRNA (adenine(58)-N1)-methyltransferase activity"/>
    <property type="evidence" value="ECO:0007669"/>
    <property type="project" value="UniProtKB-EC"/>
</dbReference>
<keyword evidence="3" id="KW-0489">Methyltransferase</keyword>
<dbReference type="Pfam" id="PF08704">
    <property type="entry name" value="GCD14"/>
    <property type="match status" value="1"/>
</dbReference>
<name>A0AAW2H8Y4_9NEOP</name>
<dbReference type="PROSITE" id="PS51620">
    <property type="entry name" value="SAM_TRM61"/>
    <property type="match status" value="1"/>
</dbReference>
<proteinExistence type="predicted"/>
<keyword evidence="6" id="KW-0819">tRNA processing</keyword>
<evidence type="ECO:0000256" key="5">
    <source>
        <dbReference type="ARBA" id="ARBA00022691"/>
    </source>
</evidence>
<sequence>MPDATTDTLYLVLQSGIFVCGAITQHAGSTMYIESFDTTGYCTPRSHQRHVTSSLINHVLDMDFDLFAVFSHPKAETIFGKSSLNSLKGHLGPQRLQEFWVSHFSRHSVFVFSNFCEKKTIPFTSMEDVVFFHDDPKQKLGVRDVDVDTFFEMLLHRKDFQRGSLVYMEKRGVENLDNSKRGQDAARGKERKKQALLDSLARCQASWSTLLCSGVQHQMLLKIIGPCDMIVTYGDHVILYIRKSHQVMVCIEKSGATNTCIGQLMHDDVAGKKYGEKVALKRGVVHILKPNVSNRIDTELRVTQILFEQDMGLIIHMLGLCAGKHVIECGTGSGVFTSMLSSAVGVGGLVFTYEVNEQRHSRFETEVARRGYGNVRTFMRDVDMHGFLQESVDAVFLDMPNPLRSIGHASSVLCEGGRVCAFLPSFRQVESALDALRNSGFECIRMFENVMRRYGTFRTHLEGASDVVPKGPQYAHTGYIMFGTR</sequence>
<evidence type="ECO:0000256" key="6">
    <source>
        <dbReference type="ARBA" id="ARBA00022694"/>
    </source>
</evidence>
<evidence type="ECO:0000259" key="9">
    <source>
        <dbReference type="Pfam" id="PF08704"/>
    </source>
</evidence>
<protein>
    <recommendedName>
        <fullName evidence="2">tRNA (adenine(58)-N(1))-methyltransferase</fullName>
        <ecNumber evidence="2">2.1.1.220</ecNumber>
    </recommendedName>
</protein>
<dbReference type="AlphaFoldDB" id="A0AAW2H8Y4"/>
<dbReference type="GO" id="GO:0031515">
    <property type="term" value="C:tRNA (m1A) methyltransferase complex"/>
    <property type="evidence" value="ECO:0007669"/>
    <property type="project" value="InterPro"/>
</dbReference>
<keyword evidence="5" id="KW-0949">S-adenosyl-L-methionine</keyword>
<dbReference type="GO" id="GO:0030488">
    <property type="term" value="P:tRNA methylation"/>
    <property type="evidence" value="ECO:0007669"/>
    <property type="project" value="InterPro"/>
</dbReference>
<dbReference type="GO" id="GO:0005634">
    <property type="term" value="C:nucleus"/>
    <property type="evidence" value="ECO:0007669"/>
    <property type="project" value="UniProtKB-SubCell"/>
</dbReference>
<evidence type="ECO:0000256" key="1">
    <source>
        <dbReference type="ARBA" id="ARBA00004123"/>
    </source>
</evidence>
<dbReference type="InterPro" id="IPR029063">
    <property type="entry name" value="SAM-dependent_MTases_sf"/>
</dbReference>
<dbReference type="EC" id="2.1.1.220" evidence="2"/>
<dbReference type="SUPFAM" id="SSF53335">
    <property type="entry name" value="S-adenosyl-L-methionine-dependent methyltransferases"/>
    <property type="match status" value="1"/>
</dbReference>
<evidence type="ECO:0000313" key="10">
    <source>
        <dbReference type="EMBL" id="KAL0266157.1"/>
    </source>
</evidence>
<evidence type="ECO:0000256" key="4">
    <source>
        <dbReference type="ARBA" id="ARBA00022679"/>
    </source>
</evidence>
<dbReference type="EMBL" id="JARGDH010000006">
    <property type="protein sequence ID" value="KAL0266157.1"/>
    <property type="molecule type" value="Genomic_DNA"/>
</dbReference>
<gene>
    <name evidence="10" type="ORF">PYX00_011873</name>
</gene>
<dbReference type="Gene3D" id="3.10.330.20">
    <property type="match status" value="1"/>
</dbReference>
<keyword evidence="4" id="KW-0808">Transferase</keyword>
<evidence type="ECO:0000256" key="7">
    <source>
        <dbReference type="ARBA" id="ARBA00023242"/>
    </source>
</evidence>
<dbReference type="InterPro" id="IPR014816">
    <property type="entry name" value="tRNA_MeTrfase_Gcd14"/>
</dbReference>
<evidence type="ECO:0000256" key="2">
    <source>
        <dbReference type="ARBA" id="ARBA00012796"/>
    </source>
</evidence>
<dbReference type="PANTHER" id="PTHR12133">
    <property type="entry name" value="TRNA (ADENINE(58)-N(1))-METHYLTRANSFERASE"/>
    <property type="match status" value="1"/>
</dbReference>
<keyword evidence="7" id="KW-0539">Nucleus</keyword>
<reference evidence="10" key="1">
    <citation type="journal article" date="2024" name="Gigascience">
        <title>Chromosome-level genome of the poultry shaft louse Menopon gallinae provides insight into the host-switching and adaptive evolution of parasitic lice.</title>
        <authorList>
            <person name="Xu Y."/>
            <person name="Ma L."/>
            <person name="Liu S."/>
            <person name="Liang Y."/>
            <person name="Liu Q."/>
            <person name="He Z."/>
            <person name="Tian L."/>
            <person name="Duan Y."/>
            <person name="Cai W."/>
            <person name="Li H."/>
            <person name="Song F."/>
        </authorList>
    </citation>
    <scope>NUCLEOTIDE SEQUENCE</scope>
    <source>
        <strain evidence="10">Cailab_2023a</strain>
    </source>
</reference>
<organism evidence="10">
    <name type="scientific">Menopon gallinae</name>
    <name type="common">poultry shaft louse</name>
    <dbReference type="NCBI Taxonomy" id="328185"/>
    <lineage>
        <taxon>Eukaryota</taxon>
        <taxon>Metazoa</taxon>
        <taxon>Ecdysozoa</taxon>
        <taxon>Arthropoda</taxon>
        <taxon>Hexapoda</taxon>
        <taxon>Insecta</taxon>
        <taxon>Pterygota</taxon>
        <taxon>Neoptera</taxon>
        <taxon>Paraneoptera</taxon>
        <taxon>Psocodea</taxon>
        <taxon>Troctomorpha</taxon>
        <taxon>Phthiraptera</taxon>
        <taxon>Amblycera</taxon>
        <taxon>Menoponidae</taxon>
        <taxon>Menopon</taxon>
    </lineage>
</organism>
<comment type="caution">
    <text evidence="10">The sequence shown here is derived from an EMBL/GenBank/DDBJ whole genome shotgun (WGS) entry which is preliminary data.</text>
</comment>
<comment type="catalytic activity">
    <reaction evidence="8">
        <text>an adenosine in mRNA + S-adenosyl-L-methionine = an N(1)-methyladenosine in mRNA + S-adenosyl-L-homocysteine + H(+)</text>
        <dbReference type="Rhea" id="RHEA:55392"/>
        <dbReference type="Rhea" id="RHEA-COMP:12414"/>
        <dbReference type="Rhea" id="RHEA-COMP:12415"/>
        <dbReference type="ChEBI" id="CHEBI:15378"/>
        <dbReference type="ChEBI" id="CHEBI:57856"/>
        <dbReference type="ChEBI" id="CHEBI:59789"/>
        <dbReference type="ChEBI" id="CHEBI:74411"/>
        <dbReference type="ChEBI" id="CHEBI:74491"/>
    </reaction>
</comment>
<evidence type="ECO:0000256" key="3">
    <source>
        <dbReference type="ARBA" id="ARBA00022603"/>
    </source>
</evidence>
<accession>A0AAW2H8Y4</accession>
<comment type="subcellular location">
    <subcellularLocation>
        <location evidence="1">Nucleus</location>
    </subcellularLocation>
</comment>
<evidence type="ECO:0000256" key="8">
    <source>
        <dbReference type="ARBA" id="ARBA00048481"/>
    </source>
</evidence>
<dbReference type="Gene3D" id="3.40.50.150">
    <property type="entry name" value="Vaccinia Virus protein VP39"/>
    <property type="match status" value="1"/>
</dbReference>